<gene>
    <name evidence="1" type="ORF">KR50_17610</name>
</gene>
<accession>A0A0C2S0M8</accession>
<dbReference type="AlphaFoldDB" id="A0A0C2S0M8"/>
<evidence type="ECO:0000313" key="2">
    <source>
        <dbReference type="Proteomes" id="UP000031972"/>
    </source>
</evidence>
<name>A0A0C2S0M8_9BACL</name>
<reference evidence="1 2" key="1">
    <citation type="submission" date="2015-01" db="EMBL/GenBank/DDBJ databases">
        <title>Jeotgalibacillus campisalis genome sequencing.</title>
        <authorList>
            <person name="Goh K.M."/>
            <person name="Chan K.-G."/>
            <person name="Yaakop A.S."/>
            <person name="Ee R."/>
            <person name="Gan H.M."/>
            <person name="Chan C.S."/>
        </authorList>
    </citation>
    <scope>NUCLEOTIDE SEQUENCE [LARGE SCALE GENOMIC DNA]</scope>
    <source>
        <strain evidence="1 2">SF-57</strain>
    </source>
</reference>
<proteinExistence type="predicted"/>
<keyword evidence="2" id="KW-1185">Reference proteome</keyword>
<dbReference type="EMBL" id="JXRR01000014">
    <property type="protein sequence ID" value="KIL47594.1"/>
    <property type="molecule type" value="Genomic_DNA"/>
</dbReference>
<organism evidence="1 2">
    <name type="scientific">Jeotgalibacillus campisalis</name>
    <dbReference type="NCBI Taxonomy" id="220754"/>
    <lineage>
        <taxon>Bacteria</taxon>
        <taxon>Bacillati</taxon>
        <taxon>Bacillota</taxon>
        <taxon>Bacilli</taxon>
        <taxon>Bacillales</taxon>
        <taxon>Caryophanaceae</taxon>
        <taxon>Jeotgalibacillus</taxon>
    </lineage>
</organism>
<sequence>MIIKEPGIFGSFIKFTYFTLTPCTILDQQTSYMLHPAAFDFLFNYKRRRII</sequence>
<protein>
    <submittedName>
        <fullName evidence="1">Uncharacterized protein</fullName>
    </submittedName>
</protein>
<comment type="caution">
    <text evidence="1">The sequence shown here is derived from an EMBL/GenBank/DDBJ whole genome shotgun (WGS) entry which is preliminary data.</text>
</comment>
<dbReference type="Proteomes" id="UP000031972">
    <property type="component" value="Unassembled WGS sequence"/>
</dbReference>
<dbReference type="PATRIC" id="fig|220754.4.peg.1780"/>
<evidence type="ECO:0000313" key="1">
    <source>
        <dbReference type="EMBL" id="KIL47594.1"/>
    </source>
</evidence>